<proteinExistence type="predicted"/>
<dbReference type="Proteomes" id="UP001269375">
    <property type="component" value="Unassembled WGS sequence"/>
</dbReference>
<accession>A0ABU1GZ17</accession>
<reference evidence="1 2" key="1">
    <citation type="submission" date="2023-04" db="EMBL/GenBank/DDBJ databases">
        <title>A long-awaited taxogenomic arrangement of the family Halomonadaceae.</title>
        <authorList>
            <person name="De La Haba R."/>
            <person name="Chuvochina M."/>
            <person name="Wittouck S."/>
            <person name="Arahal D.R."/>
            <person name="Sanchez-Porro C."/>
            <person name="Hugenholtz P."/>
            <person name="Ventosa A."/>
        </authorList>
    </citation>
    <scope>NUCLEOTIDE SEQUENCE [LARGE SCALE GENOMIC DNA]</scope>
    <source>
        <strain evidence="1 2">DSM 22428</strain>
    </source>
</reference>
<evidence type="ECO:0000313" key="1">
    <source>
        <dbReference type="EMBL" id="MDR5897292.1"/>
    </source>
</evidence>
<gene>
    <name evidence="1" type="ORF">QC825_14570</name>
</gene>
<sequence length="70" mass="8107">MAEAIELYDPTNQVRITRHNHTFSLTFSVTAGQPREARTMDLSLDQMRALHTWLSEEIEADGVGWRRFTT</sequence>
<keyword evidence="2" id="KW-1185">Reference proteome</keyword>
<dbReference type="EMBL" id="JARWAO010000010">
    <property type="protein sequence ID" value="MDR5897292.1"/>
    <property type="molecule type" value="Genomic_DNA"/>
</dbReference>
<dbReference type="RefSeq" id="WP_251595572.1">
    <property type="nucleotide sequence ID" value="NZ_JAMLJI010000006.1"/>
</dbReference>
<evidence type="ECO:0000313" key="2">
    <source>
        <dbReference type="Proteomes" id="UP001269375"/>
    </source>
</evidence>
<organism evidence="1 2">
    <name type="scientific">Larsenimonas suaedae</name>
    <dbReference type="NCBI Taxonomy" id="1851019"/>
    <lineage>
        <taxon>Bacteria</taxon>
        <taxon>Pseudomonadati</taxon>
        <taxon>Pseudomonadota</taxon>
        <taxon>Gammaproteobacteria</taxon>
        <taxon>Oceanospirillales</taxon>
        <taxon>Halomonadaceae</taxon>
        <taxon>Larsenimonas</taxon>
    </lineage>
</organism>
<comment type="caution">
    <text evidence="1">The sequence shown here is derived from an EMBL/GenBank/DDBJ whole genome shotgun (WGS) entry which is preliminary data.</text>
</comment>
<name>A0ABU1GZ17_9GAMM</name>
<protein>
    <submittedName>
        <fullName evidence="1">Uncharacterized protein</fullName>
    </submittedName>
</protein>